<dbReference type="PANTHER" id="PTHR11188">
    <property type="entry name" value="ARRESTIN DOMAIN CONTAINING PROTEIN"/>
    <property type="match status" value="1"/>
</dbReference>
<dbReference type="GO" id="GO:0015031">
    <property type="term" value="P:protein transport"/>
    <property type="evidence" value="ECO:0007669"/>
    <property type="project" value="TreeGrafter"/>
</dbReference>
<evidence type="ECO:0000256" key="1">
    <source>
        <dbReference type="ARBA" id="ARBA00005298"/>
    </source>
</evidence>
<dbReference type="SMART" id="SM01017">
    <property type="entry name" value="Arrestin_C"/>
    <property type="match status" value="1"/>
</dbReference>
<dbReference type="AlphaFoldDB" id="A0AAW1AKH6"/>
<dbReference type="GO" id="GO:0005737">
    <property type="term" value="C:cytoplasm"/>
    <property type="evidence" value="ECO:0007669"/>
    <property type="project" value="TreeGrafter"/>
</dbReference>
<evidence type="ECO:0000313" key="5">
    <source>
        <dbReference type="Proteomes" id="UP001432146"/>
    </source>
</evidence>
<keyword evidence="2" id="KW-0716">Sensory transduction</keyword>
<protein>
    <recommendedName>
        <fullName evidence="3">Arrestin C-terminal-like domain-containing protein</fullName>
    </recommendedName>
</protein>
<dbReference type="EMBL" id="JAWNGG020000010">
    <property type="protein sequence ID" value="KAK9309623.1"/>
    <property type="molecule type" value="Genomic_DNA"/>
</dbReference>
<dbReference type="Proteomes" id="UP001432146">
    <property type="component" value="Unassembled WGS sequence"/>
</dbReference>
<dbReference type="InterPro" id="IPR014756">
    <property type="entry name" value="Ig_E-set"/>
</dbReference>
<dbReference type="InterPro" id="IPR014752">
    <property type="entry name" value="Arrestin-like_C"/>
</dbReference>
<name>A0AAW1AKH6_9HYME</name>
<comment type="similarity">
    <text evidence="1">Belongs to the arrestin family.</text>
</comment>
<dbReference type="InterPro" id="IPR011021">
    <property type="entry name" value="Arrestin-like_N"/>
</dbReference>
<organism evidence="4 5">
    <name type="scientific">Tetragonisca angustula</name>
    <dbReference type="NCBI Taxonomy" id="166442"/>
    <lineage>
        <taxon>Eukaryota</taxon>
        <taxon>Metazoa</taxon>
        <taxon>Ecdysozoa</taxon>
        <taxon>Arthropoda</taxon>
        <taxon>Hexapoda</taxon>
        <taxon>Insecta</taxon>
        <taxon>Pterygota</taxon>
        <taxon>Neoptera</taxon>
        <taxon>Endopterygota</taxon>
        <taxon>Hymenoptera</taxon>
        <taxon>Apocrita</taxon>
        <taxon>Aculeata</taxon>
        <taxon>Apoidea</taxon>
        <taxon>Anthophila</taxon>
        <taxon>Apidae</taxon>
        <taxon>Tetragonisca</taxon>
    </lineage>
</organism>
<feature type="domain" description="Arrestin C-terminal-like" evidence="3">
    <location>
        <begin position="170"/>
        <end position="298"/>
    </location>
</feature>
<reference evidence="4 5" key="1">
    <citation type="submission" date="2024-05" db="EMBL/GenBank/DDBJ databases">
        <title>The nuclear and mitochondrial genome assemblies of Tetragonisca angustula (Apidae: Meliponini), a tiny yet remarkable pollinator in the Neotropics.</title>
        <authorList>
            <person name="Ferrari R."/>
            <person name="Ricardo P.C."/>
            <person name="Dias F.C."/>
            <person name="Araujo N.S."/>
            <person name="Soares D.O."/>
            <person name="Zhou Q.-S."/>
            <person name="Zhu C.-D."/>
            <person name="Coutinho L."/>
            <person name="Airas M.C."/>
            <person name="Batista T.M."/>
        </authorList>
    </citation>
    <scope>NUCLEOTIDE SEQUENCE [LARGE SCALE GENOMIC DNA]</scope>
    <source>
        <strain evidence="4">ASF017062</strain>
        <tissue evidence="4">Abdomen</tissue>
    </source>
</reference>
<evidence type="ECO:0000256" key="2">
    <source>
        <dbReference type="ARBA" id="ARBA00022606"/>
    </source>
</evidence>
<accession>A0AAW1AKH6</accession>
<comment type="caution">
    <text evidence="4">The sequence shown here is derived from an EMBL/GenBank/DDBJ whole genome shotgun (WGS) entry which is preliminary data.</text>
</comment>
<sequence>MSSLRAFRLEFNRSTATYMAGEIVSGNIIVDIAKEKQIRGLFVIVTGKAYVHWSESDSEQNTTSYTNSEKYFQVKCNIISAQGSDSRVKLPRGYKQYPFSFQMPHNIPCSFEHRIGYVRYTVNAVIDRPWKFNHECKAAFTVVSGLDLNVYHEKCLGVNDETIKTFCCFMNGAINLQISIPSSGYVPGQMVNTIVDYVNSTNISIMRVCTKLLRKLQFHSTFKTLANNSIIAKTGRVGPFPTNGQVITGLLIPPIPPSYLKYCGIIDLDYELIVCIHISGMHRKIMKSYPVLIGTTPLYFPPSAPPLHNVISNPSISHTNESAIMPVPTSSYLPAGDQRQSVVPEQPSSYSIGIDIPPPSYEECMSGSQNIRDQNESEYVLGANNPFTPRYPVFNCLEPSKI</sequence>
<dbReference type="Pfam" id="PF00339">
    <property type="entry name" value="Arrestin_N"/>
    <property type="match status" value="1"/>
</dbReference>
<dbReference type="Pfam" id="PF02752">
    <property type="entry name" value="Arrestin_C"/>
    <property type="match status" value="1"/>
</dbReference>
<keyword evidence="5" id="KW-1185">Reference proteome</keyword>
<gene>
    <name evidence="4" type="ORF">QLX08_000836</name>
</gene>
<dbReference type="PANTHER" id="PTHR11188:SF176">
    <property type="entry name" value="ARRESTIN DOMAIN-CONTAINING PROTEIN 1"/>
    <property type="match status" value="1"/>
</dbReference>
<evidence type="ECO:0000313" key="4">
    <source>
        <dbReference type="EMBL" id="KAK9309623.1"/>
    </source>
</evidence>
<evidence type="ECO:0000259" key="3">
    <source>
        <dbReference type="SMART" id="SM01017"/>
    </source>
</evidence>
<proteinExistence type="inferred from homology"/>
<dbReference type="Gene3D" id="2.60.40.640">
    <property type="match status" value="2"/>
</dbReference>
<dbReference type="SUPFAM" id="SSF81296">
    <property type="entry name" value="E set domains"/>
    <property type="match status" value="2"/>
</dbReference>
<dbReference type="InterPro" id="IPR050357">
    <property type="entry name" value="Arrestin_domain-protein"/>
</dbReference>
<dbReference type="InterPro" id="IPR011022">
    <property type="entry name" value="Arrestin_C-like"/>
</dbReference>